<name>A0AAD9UJC9_RIDPI</name>
<gene>
    <name evidence="1" type="ORF">NP493_49g03041</name>
</gene>
<evidence type="ECO:0000313" key="1">
    <source>
        <dbReference type="EMBL" id="KAK2191501.1"/>
    </source>
</evidence>
<comment type="caution">
    <text evidence="1">The sequence shown here is derived from an EMBL/GenBank/DDBJ whole genome shotgun (WGS) entry which is preliminary data.</text>
</comment>
<organism evidence="1 2">
    <name type="scientific">Ridgeia piscesae</name>
    <name type="common">Tubeworm</name>
    <dbReference type="NCBI Taxonomy" id="27915"/>
    <lineage>
        <taxon>Eukaryota</taxon>
        <taxon>Metazoa</taxon>
        <taxon>Spiralia</taxon>
        <taxon>Lophotrochozoa</taxon>
        <taxon>Annelida</taxon>
        <taxon>Polychaeta</taxon>
        <taxon>Sedentaria</taxon>
        <taxon>Canalipalpata</taxon>
        <taxon>Sabellida</taxon>
        <taxon>Siboglinidae</taxon>
        <taxon>Ridgeia</taxon>
    </lineage>
</organism>
<sequence>MLPIKLTTCVSIRIICEFIRRLSDLWTCRPRVASSVEYGRLLNCRTCQIWRTNNDRTIITIANRSNVLYHQLTKGVAAFSSKNPGPLDHLMEHHALFSCYIKRTLYDVTTSIDLVLVQTPQGIPIPAYVHVKITSTKNVHVR</sequence>
<dbReference type="EMBL" id="JAODUO010000052">
    <property type="protein sequence ID" value="KAK2191501.1"/>
    <property type="molecule type" value="Genomic_DNA"/>
</dbReference>
<dbReference type="AlphaFoldDB" id="A0AAD9UJC9"/>
<proteinExistence type="predicted"/>
<protein>
    <submittedName>
        <fullName evidence="1">Uncharacterized protein</fullName>
    </submittedName>
</protein>
<keyword evidence="2" id="KW-1185">Reference proteome</keyword>
<evidence type="ECO:0000313" key="2">
    <source>
        <dbReference type="Proteomes" id="UP001209878"/>
    </source>
</evidence>
<reference evidence="1" key="1">
    <citation type="journal article" date="2023" name="Mol. Biol. Evol.">
        <title>Third-Generation Sequencing Reveals the Adaptive Role of the Epigenome in Three Deep-Sea Polychaetes.</title>
        <authorList>
            <person name="Perez M."/>
            <person name="Aroh O."/>
            <person name="Sun Y."/>
            <person name="Lan Y."/>
            <person name="Juniper S.K."/>
            <person name="Young C.R."/>
            <person name="Angers B."/>
            <person name="Qian P.Y."/>
        </authorList>
    </citation>
    <scope>NUCLEOTIDE SEQUENCE</scope>
    <source>
        <strain evidence="1">R07B-5</strain>
    </source>
</reference>
<accession>A0AAD9UJC9</accession>
<dbReference type="Proteomes" id="UP001209878">
    <property type="component" value="Unassembled WGS sequence"/>
</dbReference>